<name>A0ABN8J1N6_9NEOP</name>
<gene>
    <name evidence="1" type="ORF">IPOD504_LOCUS16059</name>
</gene>
<evidence type="ECO:0000313" key="2">
    <source>
        <dbReference type="Proteomes" id="UP000837857"/>
    </source>
</evidence>
<organism evidence="1 2">
    <name type="scientific">Iphiclides podalirius</name>
    <name type="common">scarce swallowtail</name>
    <dbReference type="NCBI Taxonomy" id="110791"/>
    <lineage>
        <taxon>Eukaryota</taxon>
        <taxon>Metazoa</taxon>
        <taxon>Ecdysozoa</taxon>
        <taxon>Arthropoda</taxon>
        <taxon>Hexapoda</taxon>
        <taxon>Insecta</taxon>
        <taxon>Pterygota</taxon>
        <taxon>Neoptera</taxon>
        <taxon>Endopterygota</taxon>
        <taxon>Lepidoptera</taxon>
        <taxon>Glossata</taxon>
        <taxon>Ditrysia</taxon>
        <taxon>Papilionoidea</taxon>
        <taxon>Papilionidae</taxon>
        <taxon>Papilioninae</taxon>
        <taxon>Iphiclides</taxon>
    </lineage>
</organism>
<keyword evidence="2" id="KW-1185">Reference proteome</keyword>
<sequence length="159" mass="18027">MNYTKCLSGGVCCTVVLFISYTYGGYITPFPGLLRSNKTNSICETHFRTYSLRSIQAEGPYTGVGGVSNRVEERPLSFRMTRPGKYFKKDICSSKLPKLTRKGLREVHTGSGQKTSLKKELSKKKLSINGKQRISYSYYDDNAITDIEDFEPKKWPFHG</sequence>
<accession>A0ABN8J1N6</accession>
<proteinExistence type="predicted"/>
<reference evidence="1" key="1">
    <citation type="submission" date="2022-03" db="EMBL/GenBank/DDBJ databases">
        <authorList>
            <person name="Martin H S."/>
        </authorList>
    </citation>
    <scope>NUCLEOTIDE SEQUENCE</scope>
</reference>
<evidence type="ECO:0000313" key="1">
    <source>
        <dbReference type="EMBL" id="CAH2074399.1"/>
    </source>
</evidence>
<dbReference type="Proteomes" id="UP000837857">
    <property type="component" value="Chromosome 7"/>
</dbReference>
<dbReference type="EMBL" id="OW152819">
    <property type="protein sequence ID" value="CAH2074399.1"/>
    <property type="molecule type" value="Genomic_DNA"/>
</dbReference>
<feature type="non-terminal residue" evidence="1">
    <location>
        <position position="1"/>
    </location>
</feature>
<protein>
    <submittedName>
        <fullName evidence="1">Uncharacterized protein</fullName>
    </submittedName>
</protein>